<gene>
    <name evidence="1" type="ORF">ACEU0G_001642</name>
</gene>
<comment type="caution">
    <text evidence="1">The sequence shown here is derived from an EMBL/GenBank/DDBJ whole genome shotgun (WGS) entry which is preliminary data.</text>
</comment>
<accession>A0ABW7CT79</accession>
<name>A0ABW7CT79_9GAMM</name>
<organism evidence="1 2">
    <name type="scientific">Stenotrophomonas nematodicola</name>
    <dbReference type="NCBI Taxonomy" id="2656746"/>
    <lineage>
        <taxon>Bacteria</taxon>
        <taxon>Pseudomonadati</taxon>
        <taxon>Pseudomonadota</taxon>
        <taxon>Gammaproteobacteria</taxon>
        <taxon>Lysobacterales</taxon>
        <taxon>Lysobacteraceae</taxon>
        <taxon>Stenotrophomonas</taxon>
    </lineage>
</organism>
<keyword evidence="2" id="KW-1185">Reference proteome</keyword>
<dbReference type="EMBL" id="JBHGCJ010000001">
    <property type="protein sequence ID" value="MFG6108168.1"/>
    <property type="molecule type" value="Genomic_DNA"/>
</dbReference>
<proteinExistence type="predicted"/>
<dbReference type="Proteomes" id="UP001605261">
    <property type="component" value="Unassembled WGS sequence"/>
</dbReference>
<evidence type="ECO:0000313" key="2">
    <source>
        <dbReference type="Proteomes" id="UP001605261"/>
    </source>
</evidence>
<sequence>MPELAVPRIVGGGCLLRHVDAEPIARALRDCLPYLFSPLRSL</sequence>
<evidence type="ECO:0000313" key="1">
    <source>
        <dbReference type="EMBL" id="MFG6108168.1"/>
    </source>
</evidence>
<protein>
    <submittedName>
        <fullName evidence="1">Uncharacterized protein</fullName>
    </submittedName>
</protein>
<reference evidence="1 2" key="1">
    <citation type="submission" date="2024-09" db="EMBL/GenBank/DDBJ databases">
        <authorList>
            <consortium name="All-Russian atlas of soil microorganisms"/>
            <consortium name="as a basis for the search for new antimicrobial producers and enzymes with unique properties"/>
            <person name="Sokolova E.A."/>
            <person name="Voronina E.N."/>
        </authorList>
    </citation>
    <scope>NUCLEOTIDE SEQUENCE [LARGE SCALE GENOMIC DNA]</scope>
    <source>
        <strain evidence="1 2">AF-22b-331.1</strain>
    </source>
</reference>